<dbReference type="OrthoDB" id="9876713at2"/>
<evidence type="ECO:0000313" key="2">
    <source>
        <dbReference type="EMBL" id="CAA0125875.1"/>
    </source>
</evidence>
<reference evidence="2 3" key="1">
    <citation type="submission" date="2019-11" db="EMBL/GenBank/DDBJ databases">
        <authorList>
            <person name="Holert J."/>
        </authorList>
    </citation>
    <scope>NUCLEOTIDE SEQUENCE [LARGE SCALE GENOMIC DNA]</scope>
    <source>
        <strain evidence="2">SB11_3</strain>
    </source>
</reference>
<dbReference type="Proteomes" id="UP000441399">
    <property type="component" value="Unassembled WGS sequence"/>
</dbReference>
<keyword evidence="1" id="KW-0812">Transmembrane</keyword>
<accession>A0A5S9R232</accession>
<keyword evidence="1" id="KW-1133">Transmembrane helix</keyword>
<keyword evidence="3" id="KW-1185">Reference proteome</keyword>
<protein>
    <submittedName>
        <fullName evidence="2">Uncharacterized protein</fullName>
    </submittedName>
</protein>
<evidence type="ECO:0000313" key="3">
    <source>
        <dbReference type="Proteomes" id="UP000441399"/>
    </source>
</evidence>
<dbReference type="AlphaFoldDB" id="A0A5S9R232"/>
<gene>
    <name evidence="2" type="ORF">OPDIPICF_03679</name>
</gene>
<name>A0A5S9R232_9GAMM</name>
<dbReference type="EMBL" id="CACSIO010000062">
    <property type="protein sequence ID" value="CAA0125875.1"/>
    <property type="molecule type" value="Genomic_DNA"/>
</dbReference>
<sequence>MKSLLKKWLVYVFYLAMLIATIVLLTSEDGVATAGLEANDLVAPIYIVSDITPQLPVGINNV</sequence>
<evidence type="ECO:0000256" key="1">
    <source>
        <dbReference type="SAM" id="Phobius"/>
    </source>
</evidence>
<proteinExistence type="predicted"/>
<organism evidence="2 3">
    <name type="scientific">BD1-7 clade bacterium</name>
    <dbReference type="NCBI Taxonomy" id="2029982"/>
    <lineage>
        <taxon>Bacteria</taxon>
        <taxon>Pseudomonadati</taxon>
        <taxon>Pseudomonadota</taxon>
        <taxon>Gammaproteobacteria</taxon>
        <taxon>Cellvibrionales</taxon>
        <taxon>Spongiibacteraceae</taxon>
        <taxon>BD1-7 clade</taxon>
    </lineage>
</organism>
<feature type="transmembrane region" description="Helical" evidence="1">
    <location>
        <begin position="9"/>
        <end position="27"/>
    </location>
</feature>
<keyword evidence="1" id="KW-0472">Membrane</keyword>